<protein>
    <submittedName>
        <fullName evidence="2">Uncharacterized protein</fullName>
    </submittedName>
</protein>
<feature type="signal peptide" evidence="1">
    <location>
        <begin position="1"/>
        <end position="19"/>
    </location>
</feature>
<proteinExistence type="predicted"/>
<dbReference type="EMBL" id="CAJRAF010000001">
    <property type="protein sequence ID" value="CAG4993549.1"/>
    <property type="molecule type" value="Genomic_DNA"/>
</dbReference>
<keyword evidence="3" id="KW-1185">Reference proteome</keyword>
<name>A0A916J8H0_9BACT</name>
<sequence length="68" mass="7275">MKQIYILLFILLCHRLAQAQVTTVNGPSGSNLFGSETTILVNGNYVLVDSNWGNGVATGVGAVYLYKA</sequence>
<comment type="caution">
    <text evidence="2">The sequence shown here is derived from an EMBL/GenBank/DDBJ whole genome shotgun (WGS) entry which is preliminary data.</text>
</comment>
<keyword evidence="1" id="KW-0732">Signal</keyword>
<evidence type="ECO:0000313" key="3">
    <source>
        <dbReference type="Proteomes" id="UP000680038"/>
    </source>
</evidence>
<dbReference type="Proteomes" id="UP000680038">
    <property type="component" value="Unassembled WGS sequence"/>
</dbReference>
<accession>A0A916J8H0</accession>
<dbReference type="RefSeq" id="WP_215237869.1">
    <property type="nucleotide sequence ID" value="NZ_CAJRAF010000001.1"/>
</dbReference>
<gene>
    <name evidence="2" type="ORF">DYBT9275_01189</name>
</gene>
<organism evidence="2 3">
    <name type="scientific">Dyadobacter helix</name>
    <dbReference type="NCBI Taxonomy" id="2822344"/>
    <lineage>
        <taxon>Bacteria</taxon>
        <taxon>Pseudomonadati</taxon>
        <taxon>Bacteroidota</taxon>
        <taxon>Cytophagia</taxon>
        <taxon>Cytophagales</taxon>
        <taxon>Spirosomataceae</taxon>
        <taxon>Dyadobacter</taxon>
    </lineage>
</organism>
<reference evidence="2" key="1">
    <citation type="submission" date="2021-04" db="EMBL/GenBank/DDBJ databases">
        <authorList>
            <person name="Rodrigo-Torres L."/>
            <person name="Arahal R. D."/>
            <person name="Lucena T."/>
        </authorList>
    </citation>
    <scope>NUCLEOTIDE SEQUENCE</scope>
    <source>
        <strain evidence="2">CECT 9275</strain>
    </source>
</reference>
<evidence type="ECO:0000313" key="2">
    <source>
        <dbReference type="EMBL" id="CAG4993549.1"/>
    </source>
</evidence>
<dbReference type="AlphaFoldDB" id="A0A916J8H0"/>
<feature type="chain" id="PRO_5036949468" evidence="1">
    <location>
        <begin position="20"/>
        <end position="68"/>
    </location>
</feature>
<evidence type="ECO:0000256" key="1">
    <source>
        <dbReference type="SAM" id="SignalP"/>
    </source>
</evidence>